<dbReference type="PANTHER" id="PTHR48090">
    <property type="entry name" value="UNDECAPRENYL-PHOSPHATE 4-DEOXY-4-FORMAMIDO-L-ARABINOSE TRANSFERASE-RELATED"/>
    <property type="match status" value="1"/>
</dbReference>
<dbReference type="CDD" id="cd04179">
    <property type="entry name" value="DPM_DPG-synthase_like"/>
    <property type="match status" value="1"/>
</dbReference>
<dbReference type="InterPro" id="IPR001173">
    <property type="entry name" value="Glyco_trans_2-like"/>
</dbReference>
<dbReference type="Gene3D" id="3.90.550.10">
    <property type="entry name" value="Spore Coat Polysaccharide Biosynthesis Protein SpsA, Chain A"/>
    <property type="match status" value="1"/>
</dbReference>
<dbReference type="InterPro" id="IPR050256">
    <property type="entry name" value="Glycosyltransferase_2"/>
</dbReference>
<name>A0AAC9KCV5_9PROT</name>
<accession>A0AAC9KCV5</accession>
<proteinExistence type="predicted"/>
<reference evidence="3" key="1">
    <citation type="submission" date="2016-11" db="EMBL/GenBank/DDBJ databases">
        <title>Comparative genomic and phenotypic analysis of Granulibacter bethesdensis clinical isolates from patients with chronic granulomatous disease.</title>
        <authorList>
            <person name="Zarember K.A."/>
            <person name="Porcella S.F."/>
            <person name="Chu J."/>
            <person name="Ding L."/>
            <person name="Dahlstrom E."/>
            <person name="Barbian K."/>
            <person name="Martens C."/>
            <person name="Sykora L."/>
            <person name="Kramer S."/>
            <person name="Pettinato A.M."/>
            <person name="Hong H."/>
            <person name="Wald G."/>
            <person name="Berg L.J."/>
            <person name="Rogge L.S."/>
            <person name="Greenberg D.E."/>
            <person name="Falcone E.L."/>
            <person name="Neves J.F."/>
            <person name="Simoes M.J."/>
            <person name="Casal M."/>
            <person name="Rodriguez-Lopez F.C."/>
            <person name="Zelazny A."/>
            <person name="Gallin J.I."/>
            <person name="Holland S.M."/>
        </authorList>
    </citation>
    <scope>NUCLEOTIDE SEQUENCE [LARGE SCALE GENOMIC DNA]</scope>
    <source>
        <strain evidence="3">NIH9.1</strain>
    </source>
</reference>
<organism evidence="2 3">
    <name type="scientific">Granulibacter bethesdensis</name>
    <dbReference type="NCBI Taxonomy" id="364410"/>
    <lineage>
        <taxon>Bacteria</taxon>
        <taxon>Pseudomonadati</taxon>
        <taxon>Pseudomonadota</taxon>
        <taxon>Alphaproteobacteria</taxon>
        <taxon>Acetobacterales</taxon>
        <taxon>Acetobacteraceae</taxon>
        <taxon>Granulibacter</taxon>
    </lineage>
</organism>
<dbReference type="Pfam" id="PF00535">
    <property type="entry name" value="Glycos_transf_2"/>
    <property type="match status" value="1"/>
</dbReference>
<feature type="domain" description="Glycosyltransferase 2-like" evidence="1">
    <location>
        <begin position="28"/>
        <end position="152"/>
    </location>
</feature>
<keyword evidence="2" id="KW-0808">Transferase</keyword>
<dbReference type="AlphaFoldDB" id="A0AAC9KCV5"/>
<protein>
    <submittedName>
        <fullName evidence="2">Glycosyltransferase involved in cell wall biogenesis</fullName>
        <ecNumber evidence="2">2.4.-.-</ecNumber>
    </submittedName>
</protein>
<dbReference type="EMBL" id="CP018191">
    <property type="protein sequence ID" value="APH55749.1"/>
    <property type="molecule type" value="Genomic_DNA"/>
</dbReference>
<evidence type="ECO:0000313" key="3">
    <source>
        <dbReference type="Proteomes" id="UP000182373"/>
    </source>
</evidence>
<dbReference type="RefSeq" id="WP_081369018.1">
    <property type="nucleotide sequence ID" value="NZ_CP018191.1"/>
</dbReference>
<evidence type="ECO:0000313" key="2">
    <source>
        <dbReference type="EMBL" id="APH55749.1"/>
    </source>
</evidence>
<sequence>MTYSTSVSFSADPGRKRPGEENVSRIVIVIPAYQEEKSVGDIVMRCRASVRAARVLVVDDGSRDTTAQRAEAAGAEVLRFPANAGKGASLAAGLAAACAMEAGLIVTLDADGQHRPEDLPRLIQVSERYPALIVIGSRRRDHAPGPWIRRAANRVADAVVSWASGWPIEDTQSGMRVYPALLLPHLLDRIRSGGFAYESELLIEAGRQGIRTVSVDIPRIHGPALHRPSHFRPLSDVGRIGAMTWGRLWRTGFCPVGLARLLLTRPKRS</sequence>
<dbReference type="GO" id="GO:0016757">
    <property type="term" value="F:glycosyltransferase activity"/>
    <property type="evidence" value="ECO:0007669"/>
    <property type="project" value="UniProtKB-KW"/>
</dbReference>
<gene>
    <name evidence="2" type="ORF">GbCGDNIH9_2416</name>
</gene>
<dbReference type="InterPro" id="IPR029044">
    <property type="entry name" value="Nucleotide-diphossugar_trans"/>
</dbReference>
<dbReference type="SUPFAM" id="SSF53448">
    <property type="entry name" value="Nucleotide-diphospho-sugar transferases"/>
    <property type="match status" value="1"/>
</dbReference>
<keyword evidence="2" id="KW-0328">Glycosyltransferase</keyword>
<dbReference type="Proteomes" id="UP000182373">
    <property type="component" value="Chromosome"/>
</dbReference>
<dbReference type="PANTHER" id="PTHR48090:SF7">
    <property type="entry name" value="RFBJ PROTEIN"/>
    <property type="match status" value="1"/>
</dbReference>
<dbReference type="EC" id="2.4.-.-" evidence="2"/>
<evidence type="ECO:0000259" key="1">
    <source>
        <dbReference type="Pfam" id="PF00535"/>
    </source>
</evidence>